<dbReference type="InterPro" id="IPR043519">
    <property type="entry name" value="NT_sf"/>
</dbReference>
<dbReference type="RefSeq" id="WP_093587740.1">
    <property type="nucleotide sequence ID" value="NZ_FOYL01000001.1"/>
</dbReference>
<dbReference type="CDD" id="cd05400">
    <property type="entry name" value="NT_2-5OAS_ClassI-CCAase"/>
    <property type="match status" value="1"/>
</dbReference>
<dbReference type="OrthoDB" id="2082416at2"/>
<gene>
    <name evidence="2" type="ORF">SAMN04488564_101106</name>
</gene>
<dbReference type="SUPFAM" id="SSF81301">
    <property type="entry name" value="Nucleotidyltransferase"/>
    <property type="match status" value="1"/>
</dbReference>
<evidence type="ECO:0000313" key="3">
    <source>
        <dbReference type="Proteomes" id="UP000198583"/>
    </source>
</evidence>
<accession>A0A1I6CQT9</accession>
<dbReference type="STRING" id="84724.SAMN04488564_101106"/>
<dbReference type="Proteomes" id="UP000198583">
    <property type="component" value="Unassembled WGS sequence"/>
</dbReference>
<dbReference type="InterPro" id="IPR006116">
    <property type="entry name" value="NT_2-5OAS_ClassI-CCAase"/>
</dbReference>
<dbReference type="NCBIfam" id="NF041117">
    <property type="entry name" value="CBASS_cyclase_b"/>
    <property type="match status" value="1"/>
</dbReference>
<dbReference type="GO" id="GO:0016779">
    <property type="term" value="F:nucleotidyltransferase activity"/>
    <property type="evidence" value="ECO:0007669"/>
    <property type="project" value="InterPro"/>
</dbReference>
<reference evidence="3" key="1">
    <citation type="submission" date="2016-10" db="EMBL/GenBank/DDBJ databases">
        <authorList>
            <person name="Varghese N."/>
            <person name="Submissions S."/>
        </authorList>
    </citation>
    <scope>NUCLEOTIDE SEQUENCE [LARGE SCALE GENOMIC DNA]</scope>
    <source>
        <strain evidence="3">DSM 44232</strain>
    </source>
</reference>
<sequence length="288" mass="31880">MGYVDDAFANLKHNLEITPTEQEQAASRHVSIRDFVRSHWDLADDFLTGSYRRDTKTKKLKDIDIFVVLDADGAQAGYRNQSPNQVIDALEKLLREKWDAATQDGMAVVIPYGPNDEVMSVDVVPAFKRKDGGYFIPDPSAGSWIATNPKVHHELSIAKNADCDGKYVPLVKMIKGINRELGEPVSPSFLLEVMAMSLVKTPFGRYQDEIVLFLATAAERIHDEWPDPAGLGGDVNGVMTTSQKIAAATALDGARALAEQAVDLEDDGEERAAYNEWKKLFGNRMTRP</sequence>
<proteinExistence type="predicted"/>
<dbReference type="Gene3D" id="3.30.460.10">
    <property type="entry name" value="Beta Polymerase, domain 2"/>
    <property type="match status" value="1"/>
</dbReference>
<evidence type="ECO:0000256" key="1">
    <source>
        <dbReference type="ARBA" id="ARBA00023118"/>
    </source>
</evidence>
<name>A0A1I6CQT9_9PSEU</name>
<organism evidence="2 3">
    <name type="scientific">Lentzea waywayandensis</name>
    <dbReference type="NCBI Taxonomy" id="84724"/>
    <lineage>
        <taxon>Bacteria</taxon>
        <taxon>Bacillati</taxon>
        <taxon>Actinomycetota</taxon>
        <taxon>Actinomycetes</taxon>
        <taxon>Pseudonocardiales</taxon>
        <taxon>Pseudonocardiaceae</taxon>
        <taxon>Lentzea</taxon>
    </lineage>
</organism>
<dbReference type="EMBL" id="FOYL01000001">
    <property type="protein sequence ID" value="SFQ95520.1"/>
    <property type="molecule type" value="Genomic_DNA"/>
</dbReference>
<dbReference type="GO" id="GO:0051607">
    <property type="term" value="P:defense response to virus"/>
    <property type="evidence" value="ECO:0007669"/>
    <property type="project" value="UniProtKB-KW"/>
</dbReference>
<dbReference type="InterPro" id="IPR053550">
    <property type="entry name" value="CD-NTase"/>
</dbReference>
<protein>
    <submittedName>
        <fullName evidence="2">Nucleotidyltransferase domain-containing protein</fullName>
    </submittedName>
</protein>
<dbReference type="Pfam" id="PF18144">
    <property type="entry name" value="SMODS"/>
    <property type="match status" value="1"/>
</dbReference>
<keyword evidence="3" id="KW-1185">Reference proteome</keyword>
<dbReference type="AlphaFoldDB" id="A0A1I6CQT9"/>
<keyword evidence="1" id="KW-0051">Antiviral defense</keyword>
<evidence type="ECO:0000313" key="2">
    <source>
        <dbReference type="EMBL" id="SFQ95520.1"/>
    </source>
</evidence>
<keyword evidence="2" id="KW-0808">Transferase</keyword>